<protein>
    <submittedName>
        <fullName evidence="8">DNA internalization-related competence protein ComEC/Rec2</fullName>
    </submittedName>
</protein>
<dbReference type="SUPFAM" id="SSF56281">
    <property type="entry name" value="Metallo-hydrolase/oxidoreductase"/>
    <property type="match status" value="1"/>
</dbReference>
<keyword evidence="3 6" id="KW-0812">Transmembrane</keyword>
<feature type="transmembrane region" description="Helical" evidence="6">
    <location>
        <begin position="304"/>
        <end position="321"/>
    </location>
</feature>
<dbReference type="InterPro" id="IPR004797">
    <property type="entry name" value="Competence_ComEC/Rec2"/>
</dbReference>
<evidence type="ECO:0000256" key="5">
    <source>
        <dbReference type="ARBA" id="ARBA00023136"/>
    </source>
</evidence>
<keyword evidence="2" id="KW-1003">Cell membrane</keyword>
<feature type="transmembrane region" description="Helical" evidence="6">
    <location>
        <begin position="352"/>
        <end position="372"/>
    </location>
</feature>
<organism evidence="8 9">
    <name type="scientific">Pseudoalteromonas neustonica</name>
    <dbReference type="NCBI Taxonomy" id="1840331"/>
    <lineage>
        <taxon>Bacteria</taxon>
        <taxon>Pseudomonadati</taxon>
        <taxon>Pseudomonadota</taxon>
        <taxon>Gammaproteobacteria</taxon>
        <taxon>Alteromonadales</taxon>
        <taxon>Pseudoalteromonadaceae</taxon>
        <taxon>Pseudoalteromonas</taxon>
    </lineage>
</organism>
<dbReference type="InterPro" id="IPR004477">
    <property type="entry name" value="ComEC_N"/>
</dbReference>
<name>A0ABY3FJ98_9GAMM</name>
<dbReference type="Gene3D" id="3.60.15.10">
    <property type="entry name" value="Ribonuclease Z/Hydroxyacylglutathione hydrolase-like"/>
    <property type="match status" value="1"/>
</dbReference>
<keyword evidence="5 6" id="KW-0472">Membrane</keyword>
<keyword evidence="9" id="KW-1185">Reference proteome</keyword>
<feature type="transmembrane region" description="Helical" evidence="6">
    <location>
        <begin position="483"/>
        <end position="507"/>
    </location>
</feature>
<sequence>MDRFFSHLKQPFTSVWLSVGFVVGCIITVFYYQTLVFTVFALSLLIASLYFKPFYSVLLGFICGILCVWVHFTSFYAISSLALDENKPYLSNITIVEVISQRDHYYLKVRLNKIDNQPLSNIKPPFALLTFNNDQLLKVGDHVKTWLELEKYRSQKNYDVFDKERYAFSERLFFKGKQVGSIIEISNNYEADLIEKYRDFIKHTYQHNSLNWLYYPLMTGDRSAMSFSQKQELQQFGISHLLAISGLHIGLMFSIGFFITRYLISIFIFVVKPTVQQINLSLIYSLGGFVLAFSYVYLSGFIVSATRALIMLGCYLVIYYFAKQALRWRFILFALVCVLLIDPFSLLNPGLYFSFTAVAIIFWVFSVITITITSSGFLAIIKTLITLQFALFIGLLPLSLYYFNGVSVIGLVVNLVAIPLLGFIIMPCLVLFSAISVFIDISGLISVFDSLLQHIYQLLLLIPQNFRWFDTTNFSQQLLVSSYIAAIIVCFLPWRLLACIPLLLVVLDHYLLTKPRWQLNVFDVGHGTMVLVSNQDKGFIYDLGPIYFNTFTRVNSTLIPYLKRNGIDVEVSLISHMDKDHAGGLTHWLEHGYQHTFKLLQPTGPEQVCRAGEYSFYDLIITVSEPAQHLITDNDNSCVVHISDGRFSVLLPGDISTKREAQLIQQQGVLKSTVLLSPHHGSNTSSSDAFIHAVAPEVVIHSTAYKGQWQFPRTEVLARYAKQHALQYTTAEKGQVKIEFYQHHYTVNLAREDESYWFLKD</sequence>
<gene>
    <name evidence="8" type="ORF">FQP85_02675</name>
</gene>
<feature type="transmembrane region" description="Helical" evidence="6">
    <location>
        <begin position="328"/>
        <end position="346"/>
    </location>
</feature>
<dbReference type="NCBIfam" id="TIGR00361">
    <property type="entry name" value="ComEC_Rec2"/>
    <property type="match status" value="1"/>
</dbReference>
<feature type="transmembrane region" description="Helical" evidence="6">
    <location>
        <begin position="249"/>
        <end position="271"/>
    </location>
</feature>
<dbReference type="EMBL" id="VNFF01000002">
    <property type="protein sequence ID" value="TVU85994.1"/>
    <property type="molecule type" value="Genomic_DNA"/>
</dbReference>
<proteinExistence type="predicted"/>
<feature type="transmembrane region" description="Helical" evidence="6">
    <location>
        <begin position="58"/>
        <end position="78"/>
    </location>
</feature>
<dbReference type="NCBIfam" id="TIGR00360">
    <property type="entry name" value="ComEC_N-term"/>
    <property type="match status" value="1"/>
</dbReference>
<comment type="subcellular location">
    <subcellularLocation>
        <location evidence="1">Cell membrane</location>
        <topology evidence="1">Multi-pass membrane protein</topology>
    </subcellularLocation>
</comment>
<dbReference type="PANTHER" id="PTHR30619">
    <property type="entry name" value="DNA INTERNALIZATION/COMPETENCE PROTEIN COMEC/REC2"/>
    <property type="match status" value="1"/>
</dbReference>
<dbReference type="InterPro" id="IPR036866">
    <property type="entry name" value="RibonucZ/Hydroxyglut_hydro"/>
</dbReference>
<feature type="transmembrane region" description="Helical" evidence="6">
    <location>
        <begin position="35"/>
        <end position="51"/>
    </location>
</feature>
<accession>A0ABY3FJ98</accession>
<feature type="transmembrane region" description="Helical" evidence="6">
    <location>
        <begin position="409"/>
        <end position="432"/>
    </location>
</feature>
<dbReference type="PROSITE" id="PS51257">
    <property type="entry name" value="PROKAR_LIPOPROTEIN"/>
    <property type="match status" value="1"/>
</dbReference>
<feature type="transmembrane region" description="Helical" evidence="6">
    <location>
        <begin position="278"/>
        <end position="298"/>
    </location>
</feature>
<keyword evidence="4 6" id="KW-1133">Transmembrane helix</keyword>
<comment type="caution">
    <text evidence="8">The sequence shown here is derived from an EMBL/GenBank/DDBJ whole genome shotgun (WGS) entry which is preliminary data.</text>
</comment>
<evidence type="ECO:0000256" key="4">
    <source>
        <dbReference type="ARBA" id="ARBA00022989"/>
    </source>
</evidence>
<evidence type="ECO:0000313" key="9">
    <source>
        <dbReference type="Proteomes" id="UP000317938"/>
    </source>
</evidence>
<dbReference type="PANTHER" id="PTHR30619:SF1">
    <property type="entry name" value="RECOMBINATION PROTEIN 2"/>
    <property type="match status" value="1"/>
</dbReference>
<reference evidence="8 9" key="1">
    <citation type="submission" date="2019-07" db="EMBL/GenBank/DDBJ databases">
        <title>Diversity of Bacteria from Kongsfjorden, Arctic.</title>
        <authorList>
            <person name="Yu Y."/>
        </authorList>
    </citation>
    <scope>NUCLEOTIDE SEQUENCE [LARGE SCALE GENOMIC DNA]</scope>
    <source>
        <strain evidence="8 9">SM1927</strain>
    </source>
</reference>
<evidence type="ECO:0000259" key="7">
    <source>
        <dbReference type="Pfam" id="PF03772"/>
    </source>
</evidence>
<feature type="transmembrane region" description="Helical" evidence="6">
    <location>
        <begin position="384"/>
        <end position="403"/>
    </location>
</feature>
<dbReference type="InterPro" id="IPR052159">
    <property type="entry name" value="Competence_DNA_uptake"/>
</dbReference>
<evidence type="ECO:0000256" key="2">
    <source>
        <dbReference type="ARBA" id="ARBA00022475"/>
    </source>
</evidence>
<dbReference type="Proteomes" id="UP000317938">
    <property type="component" value="Unassembled WGS sequence"/>
</dbReference>
<evidence type="ECO:0000313" key="8">
    <source>
        <dbReference type="EMBL" id="TVU85994.1"/>
    </source>
</evidence>
<feature type="domain" description="ComEC/Rec2-related protein" evidence="7">
    <location>
        <begin position="217"/>
        <end position="495"/>
    </location>
</feature>
<dbReference type="Pfam" id="PF03772">
    <property type="entry name" value="Competence"/>
    <property type="match status" value="1"/>
</dbReference>
<evidence type="ECO:0000256" key="3">
    <source>
        <dbReference type="ARBA" id="ARBA00022692"/>
    </source>
</evidence>
<evidence type="ECO:0000256" key="1">
    <source>
        <dbReference type="ARBA" id="ARBA00004651"/>
    </source>
</evidence>
<evidence type="ECO:0000256" key="6">
    <source>
        <dbReference type="SAM" id="Phobius"/>
    </source>
</evidence>